<reference evidence="2" key="1">
    <citation type="submission" date="2016-06" db="EMBL/GenBank/DDBJ databases">
        <authorList>
            <person name="Sutton G."/>
            <person name="Brinkac L."/>
            <person name="Sanka R."/>
            <person name="Adams M."/>
            <person name="Lau E."/>
            <person name="Garcia-Basteiro A."/>
            <person name="Lopez-Varela E."/>
            <person name="Palencia S."/>
        </authorList>
    </citation>
    <scope>NUCLEOTIDE SEQUENCE [LARGE SCALE GENOMIC DNA]</scope>
    <source>
        <strain evidence="2">1127319.6</strain>
    </source>
</reference>
<dbReference type="AlphaFoldDB" id="A0A1A3H3N6"/>
<gene>
    <name evidence="1" type="ORF">A5630_21215</name>
</gene>
<protein>
    <submittedName>
        <fullName evidence="1">Uncharacterized protein</fullName>
    </submittedName>
</protein>
<organism evidence="1 2">
    <name type="scientific">Mycolicibacterium mucogenicum</name>
    <name type="common">Mycobacterium mucogenicum</name>
    <dbReference type="NCBI Taxonomy" id="56689"/>
    <lineage>
        <taxon>Bacteria</taxon>
        <taxon>Bacillati</taxon>
        <taxon>Actinomycetota</taxon>
        <taxon>Actinomycetes</taxon>
        <taxon>Mycobacteriales</taxon>
        <taxon>Mycobacteriaceae</taxon>
        <taxon>Mycolicibacterium</taxon>
    </lineage>
</organism>
<comment type="caution">
    <text evidence="1">The sequence shown here is derived from an EMBL/GenBank/DDBJ whole genome shotgun (WGS) entry which is preliminary data.</text>
</comment>
<evidence type="ECO:0000313" key="1">
    <source>
        <dbReference type="EMBL" id="OBJ42229.1"/>
    </source>
</evidence>
<dbReference type="EMBL" id="LZLC01000107">
    <property type="protein sequence ID" value="OBJ42229.1"/>
    <property type="molecule type" value="Genomic_DNA"/>
</dbReference>
<accession>A0A1A3H3N6</accession>
<sequence length="64" mass="7138">MDMNDRFRIGVLVCNGIHIATLTDVYMARVALTTLTGTARMFCPRRLVQIRTALSKRGAVARSQ</sequence>
<dbReference type="Proteomes" id="UP000093898">
    <property type="component" value="Unassembled WGS sequence"/>
</dbReference>
<proteinExistence type="predicted"/>
<evidence type="ECO:0000313" key="2">
    <source>
        <dbReference type="Proteomes" id="UP000093898"/>
    </source>
</evidence>
<name>A0A1A3H3N6_MYCMU</name>